<evidence type="ECO:0000256" key="9">
    <source>
        <dbReference type="ARBA" id="ARBA00023001"/>
    </source>
</evidence>
<dbReference type="InterPro" id="IPR019800">
    <property type="entry name" value="Glyco_hydro_3_AS"/>
</dbReference>
<keyword evidence="10" id="KW-0325">Glycoprotein</keyword>
<name>A0AAI9E4Z4_9PEZI</name>
<evidence type="ECO:0000256" key="8">
    <source>
        <dbReference type="ARBA" id="ARBA00022801"/>
    </source>
</evidence>
<dbReference type="EMBL" id="CAVMBE010000006">
    <property type="protein sequence ID" value="CAK3845235.1"/>
    <property type="molecule type" value="Genomic_DNA"/>
</dbReference>
<comment type="similarity">
    <text evidence="4 14">Belongs to the glycosyl hydrolase 3 family.</text>
</comment>
<evidence type="ECO:0000256" key="6">
    <source>
        <dbReference type="ARBA" id="ARBA00022525"/>
    </source>
</evidence>
<keyword evidence="11 14" id="KW-0119">Carbohydrate metabolism</keyword>
<dbReference type="InterPro" id="IPR001764">
    <property type="entry name" value="Glyco_hydro_3_N"/>
</dbReference>
<dbReference type="Proteomes" id="UP001296104">
    <property type="component" value="Unassembled WGS sequence"/>
</dbReference>
<evidence type="ECO:0000256" key="7">
    <source>
        <dbReference type="ARBA" id="ARBA00022729"/>
    </source>
</evidence>
<evidence type="ECO:0000256" key="13">
    <source>
        <dbReference type="ARBA" id="ARBA00023326"/>
    </source>
</evidence>
<feature type="domain" description="Fibronectin type III-like" evidence="16">
    <location>
        <begin position="758"/>
        <end position="838"/>
    </location>
</feature>
<dbReference type="Pfam" id="PF00933">
    <property type="entry name" value="Glyco_hydro_3"/>
    <property type="match status" value="1"/>
</dbReference>
<dbReference type="AlphaFoldDB" id="A0AAI9E4Z4"/>
<evidence type="ECO:0000256" key="3">
    <source>
        <dbReference type="ARBA" id="ARBA00004987"/>
    </source>
</evidence>
<dbReference type="PRINTS" id="PR00133">
    <property type="entry name" value="GLHYDRLASE3"/>
</dbReference>
<comment type="caution">
    <text evidence="17">The sequence shown here is derived from an EMBL/GenBank/DDBJ whole genome shotgun (WGS) entry which is preliminary data.</text>
</comment>
<evidence type="ECO:0000313" key="17">
    <source>
        <dbReference type="EMBL" id="CAK3845235.1"/>
    </source>
</evidence>
<dbReference type="PROSITE" id="PS00775">
    <property type="entry name" value="GLYCOSYL_HYDROL_F3"/>
    <property type="match status" value="1"/>
</dbReference>
<proteinExistence type="inferred from homology"/>
<keyword evidence="15" id="KW-1133">Transmembrane helix</keyword>
<comment type="pathway">
    <text evidence="3 14">Glycan metabolism; cellulose degradation.</text>
</comment>
<evidence type="ECO:0000256" key="4">
    <source>
        <dbReference type="ARBA" id="ARBA00005336"/>
    </source>
</evidence>
<keyword evidence="15" id="KW-0472">Membrane</keyword>
<keyword evidence="13 14" id="KW-0624">Polysaccharide degradation</keyword>
<evidence type="ECO:0000256" key="5">
    <source>
        <dbReference type="ARBA" id="ARBA00012744"/>
    </source>
</evidence>
<comment type="subcellular location">
    <subcellularLocation>
        <location evidence="2">Secreted</location>
    </subcellularLocation>
</comment>
<dbReference type="FunFam" id="3.20.20.300:FF:000002">
    <property type="entry name" value="Probable beta-glucosidase"/>
    <property type="match status" value="1"/>
</dbReference>
<dbReference type="EC" id="3.2.1.21" evidence="5 14"/>
<dbReference type="SMART" id="SM01217">
    <property type="entry name" value="Fn3_like"/>
    <property type="match status" value="1"/>
</dbReference>
<evidence type="ECO:0000256" key="1">
    <source>
        <dbReference type="ARBA" id="ARBA00000448"/>
    </source>
</evidence>
<dbReference type="GO" id="GO:0030245">
    <property type="term" value="P:cellulose catabolic process"/>
    <property type="evidence" value="ECO:0007669"/>
    <property type="project" value="UniProtKB-KW"/>
</dbReference>
<dbReference type="Gene3D" id="3.40.50.1700">
    <property type="entry name" value="Glycoside hydrolase family 3 C-terminal domain"/>
    <property type="match status" value="1"/>
</dbReference>
<evidence type="ECO:0000256" key="11">
    <source>
        <dbReference type="ARBA" id="ARBA00023277"/>
    </source>
</evidence>
<accession>A0AAI9E4Z4</accession>
<evidence type="ECO:0000256" key="2">
    <source>
        <dbReference type="ARBA" id="ARBA00004613"/>
    </source>
</evidence>
<dbReference type="GO" id="GO:0008422">
    <property type="term" value="F:beta-glucosidase activity"/>
    <property type="evidence" value="ECO:0007669"/>
    <property type="project" value="UniProtKB-EC"/>
</dbReference>
<dbReference type="InterPro" id="IPR026891">
    <property type="entry name" value="Fn3-like"/>
</dbReference>
<dbReference type="PANTHER" id="PTHR42715">
    <property type="entry name" value="BETA-GLUCOSIDASE"/>
    <property type="match status" value="1"/>
</dbReference>
<evidence type="ECO:0000256" key="14">
    <source>
        <dbReference type="RuleBase" id="RU361161"/>
    </source>
</evidence>
<keyword evidence="7" id="KW-0732">Signal</keyword>
<dbReference type="GO" id="GO:0005576">
    <property type="term" value="C:extracellular region"/>
    <property type="evidence" value="ECO:0007669"/>
    <property type="project" value="UniProtKB-SubCell"/>
</dbReference>
<dbReference type="InterPro" id="IPR017853">
    <property type="entry name" value="GH"/>
</dbReference>
<dbReference type="Gene3D" id="2.60.40.10">
    <property type="entry name" value="Immunoglobulins"/>
    <property type="match status" value="1"/>
</dbReference>
<evidence type="ECO:0000259" key="16">
    <source>
        <dbReference type="SMART" id="SM01217"/>
    </source>
</evidence>
<keyword evidence="9" id="KW-0136">Cellulose degradation</keyword>
<sequence>MEGSSETKSEIVRSGVNEKTLFPQQRGRVAGFIARNKKKVIAMGVVLLLLPLLGLIALRNHHARADYSSPGVFPSPQGYGAGNWSDAYQKANAMVSKMTLEEMNNITIGYQTTTGCVGMSGSAPNVGFPGFCLHDAGNGVRDTDGVNAYASGVHVGASWNASLAYDRAVFMGAEFKKKGVNVALGPVVGPIGRVAEGGRNWEGFAADPYLDGILGAQSIRGLQQNVIASIKHFVGYEQETNRNPISDGDEHVMSVSSNIDDRTMHELYLWPFQDAVHAGVGCVMCSYNRINNTYACENSKTMNGILKGELNFQGFVVSDWAGQHSGLPSAQSGLDMAMPTSQYWDDDALAKAVNDGSLNKTRLVDMATRIVATWYYSGQDGPDYPEIGVGLPIDLLKSHKYVDAKDPASKGSLLDQAIQGHVLVKNDNGALPLKKPSRLSVFGYDAVAQLTFNPGQNDFTQNWEALGLQQPQTAEIASNKPVLNAPQISMGTLIVGGGSASNTPAYISTPYDALQIQAYNDDTSMFFDFSSDEPSVAAGSDACLVFINEYSSETWDRPGLADENSDNLVESVARQCNNTIVVIHNAGIRLVDKWIDNSNVTAVIFAHLPGQDAGRSIVQLLYGQASPSGRLPYTVAKKPSDYGALQSPCNSGGNSPQCAFDEGVNIDYRSFLARGIEPRFAFGYGLTYSSFDYSALQIAVNATSTAGARSTAGVYANGTTDQNAHSNDVGLGGLLSLFESMGSISATVTNNGSLAAAEVAQLYLQIPAPPPQSSNSNTPNTTPNTRTLRGFQKIALNPGEGSEVVFPLRRKDLSYWDSGNQTWITPSGVFQVFVGRSVLDVPLQGTFSLY</sequence>
<evidence type="ECO:0000256" key="15">
    <source>
        <dbReference type="SAM" id="Phobius"/>
    </source>
</evidence>
<dbReference type="Pfam" id="PF01915">
    <property type="entry name" value="Glyco_hydro_3_C"/>
    <property type="match status" value="1"/>
</dbReference>
<keyword evidence="8 14" id="KW-0378">Hydrolase</keyword>
<gene>
    <name evidence="17" type="ORF">LECACI_7A001564</name>
</gene>
<organism evidence="17 18">
    <name type="scientific">Lecanosticta acicola</name>
    <dbReference type="NCBI Taxonomy" id="111012"/>
    <lineage>
        <taxon>Eukaryota</taxon>
        <taxon>Fungi</taxon>
        <taxon>Dikarya</taxon>
        <taxon>Ascomycota</taxon>
        <taxon>Pezizomycotina</taxon>
        <taxon>Dothideomycetes</taxon>
        <taxon>Dothideomycetidae</taxon>
        <taxon>Mycosphaerellales</taxon>
        <taxon>Mycosphaerellaceae</taxon>
        <taxon>Lecanosticta</taxon>
    </lineage>
</organism>
<comment type="catalytic activity">
    <reaction evidence="1 14">
        <text>Hydrolysis of terminal, non-reducing beta-D-glucosyl residues with release of beta-D-glucose.</text>
        <dbReference type="EC" id="3.2.1.21"/>
    </reaction>
</comment>
<dbReference type="PANTHER" id="PTHR42715:SF5">
    <property type="entry name" value="BETA-GLUCOSIDASE M-RELATED"/>
    <property type="match status" value="1"/>
</dbReference>
<dbReference type="Gene3D" id="3.20.20.300">
    <property type="entry name" value="Glycoside hydrolase, family 3, N-terminal domain"/>
    <property type="match status" value="1"/>
</dbReference>
<evidence type="ECO:0000256" key="12">
    <source>
        <dbReference type="ARBA" id="ARBA00023295"/>
    </source>
</evidence>
<evidence type="ECO:0000256" key="10">
    <source>
        <dbReference type="ARBA" id="ARBA00023180"/>
    </source>
</evidence>
<keyword evidence="15" id="KW-0812">Transmembrane</keyword>
<dbReference type="InterPro" id="IPR002772">
    <property type="entry name" value="Glyco_hydro_3_C"/>
</dbReference>
<keyword evidence="12 14" id="KW-0326">Glycosidase</keyword>
<dbReference type="Pfam" id="PF14310">
    <property type="entry name" value="Fn3-like"/>
    <property type="match status" value="1"/>
</dbReference>
<dbReference type="InterPro" id="IPR050288">
    <property type="entry name" value="Cellulose_deg_GH3"/>
</dbReference>
<dbReference type="SUPFAM" id="SSF51445">
    <property type="entry name" value="(Trans)glycosidases"/>
    <property type="match status" value="1"/>
</dbReference>
<protein>
    <recommendedName>
        <fullName evidence="5 14">beta-glucosidase</fullName>
        <ecNumber evidence="5 14">3.2.1.21</ecNumber>
    </recommendedName>
</protein>
<evidence type="ECO:0000313" key="18">
    <source>
        <dbReference type="Proteomes" id="UP001296104"/>
    </source>
</evidence>
<dbReference type="InterPro" id="IPR036962">
    <property type="entry name" value="Glyco_hydro_3_N_sf"/>
</dbReference>
<dbReference type="SUPFAM" id="SSF52279">
    <property type="entry name" value="Beta-D-glucan exohydrolase, C-terminal domain"/>
    <property type="match status" value="1"/>
</dbReference>
<dbReference type="InterPro" id="IPR013783">
    <property type="entry name" value="Ig-like_fold"/>
</dbReference>
<dbReference type="InterPro" id="IPR036881">
    <property type="entry name" value="Glyco_hydro_3_C_sf"/>
</dbReference>
<keyword evidence="18" id="KW-1185">Reference proteome</keyword>
<reference evidence="17" key="1">
    <citation type="submission" date="2023-11" db="EMBL/GenBank/DDBJ databases">
        <authorList>
            <person name="Alioto T."/>
            <person name="Alioto T."/>
            <person name="Gomez Garrido J."/>
        </authorList>
    </citation>
    <scope>NUCLEOTIDE SEQUENCE</scope>
</reference>
<feature type="transmembrane region" description="Helical" evidence="15">
    <location>
        <begin position="40"/>
        <end position="58"/>
    </location>
</feature>
<keyword evidence="6" id="KW-0964">Secreted</keyword>